<organism evidence="1 2">
    <name type="scientific">Chitinophaga japonensis</name>
    <name type="common">Flexibacter japonensis</name>
    <dbReference type="NCBI Taxonomy" id="104662"/>
    <lineage>
        <taxon>Bacteria</taxon>
        <taxon>Pseudomonadati</taxon>
        <taxon>Bacteroidota</taxon>
        <taxon>Chitinophagia</taxon>
        <taxon>Chitinophagales</taxon>
        <taxon>Chitinophagaceae</taxon>
        <taxon>Chitinophaga</taxon>
    </lineage>
</organism>
<keyword evidence="2" id="KW-1185">Reference proteome</keyword>
<name>A0A562T6E9_CHIJA</name>
<gene>
    <name evidence="1" type="ORF">LX66_2935</name>
</gene>
<proteinExistence type="predicted"/>
<dbReference type="OrthoDB" id="108192at2"/>
<dbReference type="EMBL" id="VLLG01000003">
    <property type="protein sequence ID" value="TWI88848.1"/>
    <property type="molecule type" value="Genomic_DNA"/>
</dbReference>
<dbReference type="Proteomes" id="UP000316778">
    <property type="component" value="Unassembled WGS sequence"/>
</dbReference>
<sequence>MVPALRTLYNERFTNGKYQAFLDSLAREAGEAPAFRVAETPVFVPAALTSKLVQACEEIVEVILQPDFKTLTQDAIPPALKVPGENDHPHFLIIDFAVCRQENGELAPQLIELQGFPSLFAFQELMARQYRTHFDIPPTVDNFFNGLDGDSYFSLLQELIIGNHDPREVVLLEVAPHQQKTRVDFYCTQKRLGIAPVCITELAQEGAQLYYRHEGQQTRIRRIYNRVIFDDLVKQHALPGAYPDLFQDLDVEWITHPNWYYRISKYMLPMVHSSFAPKSWYLHTLPVIPQDLEHYVLKPLFSYAGQGVIIDVTAADIDRLKDPENWILQHKVQYAPVIYTPSGPAHCEIRMMYIWADGSPRPLLVHNLARISKGQLIGVSNNNRDTWVGGSCCFFER</sequence>
<comment type="caution">
    <text evidence="1">The sequence shown here is derived from an EMBL/GenBank/DDBJ whole genome shotgun (WGS) entry which is preliminary data.</text>
</comment>
<accession>A0A562T6E9</accession>
<dbReference type="AlphaFoldDB" id="A0A562T6E9"/>
<evidence type="ECO:0000313" key="2">
    <source>
        <dbReference type="Proteomes" id="UP000316778"/>
    </source>
</evidence>
<evidence type="ECO:0000313" key="1">
    <source>
        <dbReference type="EMBL" id="TWI88848.1"/>
    </source>
</evidence>
<dbReference type="SUPFAM" id="SSF56059">
    <property type="entry name" value="Glutathione synthetase ATP-binding domain-like"/>
    <property type="match status" value="1"/>
</dbReference>
<reference evidence="1 2" key="1">
    <citation type="journal article" date="2013" name="Stand. Genomic Sci.">
        <title>Genomic Encyclopedia of Type Strains, Phase I: The one thousand microbial genomes (KMG-I) project.</title>
        <authorList>
            <person name="Kyrpides N.C."/>
            <person name="Woyke T."/>
            <person name="Eisen J.A."/>
            <person name="Garrity G."/>
            <person name="Lilburn T.G."/>
            <person name="Beck B.J."/>
            <person name="Whitman W.B."/>
            <person name="Hugenholtz P."/>
            <person name="Klenk H.P."/>
        </authorList>
    </citation>
    <scope>NUCLEOTIDE SEQUENCE [LARGE SCALE GENOMIC DNA]</scope>
    <source>
        <strain evidence="1 2">DSM 13484</strain>
    </source>
</reference>
<dbReference type="RefSeq" id="WP_145714733.1">
    <property type="nucleotide sequence ID" value="NZ_BAAAFY010000001.1"/>
</dbReference>
<protein>
    <submittedName>
        <fullName evidence="1">Glutathionylspermidine synthase</fullName>
    </submittedName>
</protein>